<sequence length="272" mass="29851">VKPLEKAVYSAIDLPISWLTGKRTHYFSEVPAQLRGLARLGKKLPAGVAKGTKLDFVRPPLIKGVKGKALRLPTKALVWEDDFSKRIVGWMESSGKAEAVARSEGLRGAALIARKNQLLINPTEEIISAVNKEQLIRTFQDKTAIGSVVTKLPQKFLRWILPFRKTLSSILTKGLERTPFGFGKAVGRTIQARQAGLPFPQAEVVQDIGNAAMGTAMGMGLTVGILKGKVTGAPPKNKAKRDLFYAQGKQPYSIRIKDKWYPYGRLEPYGTA</sequence>
<feature type="non-terminal residue" evidence="1">
    <location>
        <position position="1"/>
    </location>
</feature>
<dbReference type="AlphaFoldDB" id="X0W8Z0"/>
<dbReference type="EMBL" id="BARS01021916">
    <property type="protein sequence ID" value="GAG09101.1"/>
    <property type="molecule type" value="Genomic_DNA"/>
</dbReference>
<accession>X0W8Z0</accession>
<reference evidence="1" key="1">
    <citation type="journal article" date="2014" name="Front. Microbiol.">
        <title>High frequency of phylogenetically diverse reductive dehalogenase-homologous genes in deep subseafloor sedimentary metagenomes.</title>
        <authorList>
            <person name="Kawai M."/>
            <person name="Futagami T."/>
            <person name="Toyoda A."/>
            <person name="Takaki Y."/>
            <person name="Nishi S."/>
            <person name="Hori S."/>
            <person name="Arai W."/>
            <person name="Tsubouchi T."/>
            <person name="Morono Y."/>
            <person name="Uchiyama I."/>
            <person name="Ito T."/>
            <person name="Fujiyama A."/>
            <person name="Inagaki F."/>
            <person name="Takami H."/>
        </authorList>
    </citation>
    <scope>NUCLEOTIDE SEQUENCE</scope>
    <source>
        <strain evidence="1">Expedition CK06-06</strain>
    </source>
</reference>
<gene>
    <name evidence="1" type="ORF">S01H1_35114</name>
</gene>
<organism evidence="1">
    <name type="scientific">marine sediment metagenome</name>
    <dbReference type="NCBI Taxonomy" id="412755"/>
    <lineage>
        <taxon>unclassified sequences</taxon>
        <taxon>metagenomes</taxon>
        <taxon>ecological metagenomes</taxon>
    </lineage>
</organism>
<name>X0W8Z0_9ZZZZ</name>
<protein>
    <submittedName>
        <fullName evidence="1">Uncharacterized protein</fullName>
    </submittedName>
</protein>
<comment type="caution">
    <text evidence="1">The sequence shown here is derived from an EMBL/GenBank/DDBJ whole genome shotgun (WGS) entry which is preliminary data.</text>
</comment>
<proteinExistence type="predicted"/>
<feature type="non-terminal residue" evidence="1">
    <location>
        <position position="272"/>
    </location>
</feature>
<evidence type="ECO:0000313" key="1">
    <source>
        <dbReference type="EMBL" id="GAG09101.1"/>
    </source>
</evidence>